<evidence type="ECO:0000256" key="3">
    <source>
        <dbReference type="ARBA" id="ARBA00022553"/>
    </source>
</evidence>
<dbReference type="CDD" id="cd00075">
    <property type="entry name" value="HATPase"/>
    <property type="match status" value="1"/>
</dbReference>
<proteinExistence type="predicted"/>
<dbReference type="InterPro" id="IPR003594">
    <property type="entry name" value="HATPase_dom"/>
</dbReference>
<dbReference type="Gene3D" id="3.30.565.10">
    <property type="entry name" value="Histidine kinase-like ATPase, C-terminal domain"/>
    <property type="match status" value="1"/>
</dbReference>
<evidence type="ECO:0000313" key="5">
    <source>
        <dbReference type="EMBL" id="URA10477.1"/>
    </source>
</evidence>
<dbReference type="GO" id="GO:0005524">
    <property type="term" value="F:ATP binding"/>
    <property type="evidence" value="ECO:0007669"/>
    <property type="project" value="UniProtKB-KW"/>
</dbReference>
<evidence type="ECO:0000256" key="1">
    <source>
        <dbReference type="ARBA" id="ARBA00000085"/>
    </source>
</evidence>
<feature type="domain" description="Histidine kinase" evidence="4">
    <location>
        <begin position="1"/>
        <end position="108"/>
    </location>
</feature>
<dbReference type="PANTHER" id="PTHR43547">
    <property type="entry name" value="TWO-COMPONENT HISTIDINE KINASE"/>
    <property type="match status" value="1"/>
</dbReference>
<keyword evidence="6" id="KW-1185">Reference proteome</keyword>
<evidence type="ECO:0000313" key="6">
    <source>
        <dbReference type="Proteomes" id="UP001056539"/>
    </source>
</evidence>
<accession>A0AAX3BDS5</accession>
<dbReference type="EC" id="2.7.13.3" evidence="2"/>
<dbReference type="PROSITE" id="PS50109">
    <property type="entry name" value="HIS_KIN"/>
    <property type="match status" value="1"/>
</dbReference>
<dbReference type="InterPro" id="IPR004358">
    <property type="entry name" value="Sig_transdc_His_kin-like_C"/>
</dbReference>
<dbReference type="KEGG" id="taqu:KDW03_01355"/>
<dbReference type="SMART" id="SM00387">
    <property type="entry name" value="HATPase_c"/>
    <property type="match status" value="1"/>
</dbReference>
<dbReference type="PRINTS" id="PR00344">
    <property type="entry name" value="BCTRLSENSOR"/>
</dbReference>
<comment type="catalytic activity">
    <reaction evidence="1">
        <text>ATP + protein L-histidine = ADP + protein N-phospho-L-histidine.</text>
        <dbReference type="EC" id="2.7.13.3"/>
    </reaction>
</comment>
<gene>
    <name evidence="5" type="ORF">KDW03_01355</name>
</gene>
<protein>
    <recommendedName>
        <fullName evidence="2">histidine kinase</fullName>
        <ecNumber evidence="2">2.7.13.3</ecNumber>
    </recommendedName>
</protein>
<keyword evidence="5" id="KW-0547">Nucleotide-binding</keyword>
<reference evidence="5" key="1">
    <citation type="submission" date="2021-04" db="EMBL/GenBank/DDBJ databases">
        <authorList>
            <person name="Postec A."/>
        </authorList>
    </citation>
    <scope>NUCLEOTIDE SEQUENCE</scope>
    <source>
        <strain evidence="5">F1F22</strain>
    </source>
</reference>
<keyword evidence="5" id="KW-0067">ATP-binding</keyword>
<dbReference type="AlphaFoldDB" id="A0AAX3BDS5"/>
<dbReference type="Proteomes" id="UP001056539">
    <property type="component" value="Chromosome"/>
</dbReference>
<name>A0AAX3BDS5_9SPIR</name>
<dbReference type="RefSeq" id="WP_271435604.1">
    <property type="nucleotide sequence ID" value="NZ_CP073355.1"/>
</dbReference>
<dbReference type="EMBL" id="CP073355">
    <property type="protein sequence ID" value="URA10477.1"/>
    <property type="molecule type" value="Genomic_DNA"/>
</dbReference>
<dbReference type="InterPro" id="IPR005467">
    <property type="entry name" value="His_kinase_dom"/>
</dbReference>
<dbReference type="Pfam" id="PF02518">
    <property type="entry name" value="HATPase_c"/>
    <property type="match status" value="1"/>
</dbReference>
<keyword evidence="3" id="KW-0597">Phosphoprotein</keyword>
<organism evidence="5 6">
    <name type="scientific">Thermospira aquatica</name>
    <dbReference type="NCBI Taxonomy" id="2828656"/>
    <lineage>
        <taxon>Bacteria</taxon>
        <taxon>Pseudomonadati</taxon>
        <taxon>Spirochaetota</taxon>
        <taxon>Spirochaetia</taxon>
        <taxon>Brevinematales</taxon>
        <taxon>Thermospiraceae</taxon>
        <taxon>Thermospira</taxon>
    </lineage>
</organism>
<dbReference type="PANTHER" id="PTHR43547:SF2">
    <property type="entry name" value="HYBRID SIGNAL TRANSDUCTION HISTIDINE KINASE C"/>
    <property type="match status" value="1"/>
</dbReference>
<reference evidence="5" key="2">
    <citation type="submission" date="2022-06" db="EMBL/GenBank/DDBJ databases">
        <title>Thermospira aquatica gen. nov., sp. nov.</title>
        <authorList>
            <person name="Ben Ali Gam Z."/>
            <person name="Labat M."/>
        </authorList>
    </citation>
    <scope>NUCLEOTIDE SEQUENCE</scope>
    <source>
        <strain evidence="5">F1F22</strain>
    </source>
</reference>
<evidence type="ECO:0000256" key="2">
    <source>
        <dbReference type="ARBA" id="ARBA00012438"/>
    </source>
</evidence>
<dbReference type="InterPro" id="IPR036890">
    <property type="entry name" value="HATPase_C_sf"/>
</dbReference>
<dbReference type="SUPFAM" id="SSF55874">
    <property type="entry name" value="ATPase domain of HSP90 chaperone/DNA topoisomerase II/histidine kinase"/>
    <property type="match status" value="1"/>
</dbReference>
<evidence type="ECO:0000259" key="4">
    <source>
        <dbReference type="PROSITE" id="PS50109"/>
    </source>
</evidence>
<dbReference type="GO" id="GO:0000155">
    <property type="term" value="F:phosphorelay sensor kinase activity"/>
    <property type="evidence" value="ECO:0007669"/>
    <property type="project" value="TreeGrafter"/>
</dbReference>
<sequence>MHATLTDILYDLVQNAIEAKASLVTLDYLEEKETLTCCIGDNGVGMTPDEMKQAVDPFYTNGEKHAKRKVGLGLPFAKQLCETVGGEFLLDSRKDEGTSVALVLPKSHVDMPPVGDLVLLFVQVMGFDGEYEMLIHRKLGERSYRVVRSELREAVGGFETAESLSWAKFYITKLEEELKEEVYGKNHA</sequence>